<dbReference type="Proteomes" id="UP000190341">
    <property type="component" value="Unassembled WGS sequence"/>
</dbReference>
<evidence type="ECO:0000256" key="1">
    <source>
        <dbReference type="SAM" id="MobiDB-lite"/>
    </source>
</evidence>
<dbReference type="EMBL" id="FUZV01000002">
    <property type="protein sequence ID" value="SKC72683.1"/>
    <property type="molecule type" value="Genomic_DNA"/>
</dbReference>
<sequence>MVFAPAMNRLLASASPQLLNGLTELCTVSGLKLVDLSGLEAKGASPVQTVMADCPYCVLLGPVLLSLIVLAACLFPRRVDLAPQWRDRLAPWPAPPPRGLGSRGPPLVL</sequence>
<reference evidence="2 3" key="1">
    <citation type="submission" date="2017-02" db="EMBL/GenBank/DDBJ databases">
        <authorList>
            <person name="Peterson S.W."/>
        </authorList>
    </citation>
    <scope>NUCLEOTIDE SEQUENCE [LARGE SCALE GENOMIC DNA]</scope>
    <source>
        <strain evidence="2 3">P15</strain>
    </source>
</reference>
<gene>
    <name evidence="2" type="ORF">SAMN06296058_2169</name>
</gene>
<evidence type="ECO:0000313" key="2">
    <source>
        <dbReference type="EMBL" id="SKC72683.1"/>
    </source>
</evidence>
<dbReference type="STRING" id="428993.SAMN06296058_2169"/>
<keyword evidence="3" id="KW-1185">Reference proteome</keyword>
<evidence type="ECO:0008006" key="4">
    <source>
        <dbReference type="Google" id="ProtNLM"/>
    </source>
</evidence>
<dbReference type="AlphaFoldDB" id="A0A1T5L9P8"/>
<evidence type="ECO:0000313" key="3">
    <source>
        <dbReference type="Proteomes" id="UP000190341"/>
    </source>
</evidence>
<name>A0A1T5L9P8_9GAMM</name>
<proteinExistence type="predicted"/>
<dbReference type="Pfam" id="PF11162">
    <property type="entry name" value="DUF2946"/>
    <property type="match status" value="1"/>
</dbReference>
<accession>A0A1T5L9P8</accession>
<feature type="region of interest" description="Disordered" evidence="1">
    <location>
        <begin position="88"/>
        <end position="109"/>
    </location>
</feature>
<dbReference type="InterPro" id="IPR021333">
    <property type="entry name" value="DUF2946"/>
</dbReference>
<protein>
    <recommendedName>
        <fullName evidence="4">DUF2946 domain-containing protein</fullName>
    </recommendedName>
</protein>
<feature type="compositionally biased region" description="Low complexity" evidence="1">
    <location>
        <begin position="99"/>
        <end position="109"/>
    </location>
</feature>
<organism evidence="2 3">
    <name type="scientific">Pseudoxanthomonas indica</name>
    <dbReference type="NCBI Taxonomy" id="428993"/>
    <lineage>
        <taxon>Bacteria</taxon>
        <taxon>Pseudomonadati</taxon>
        <taxon>Pseudomonadota</taxon>
        <taxon>Gammaproteobacteria</taxon>
        <taxon>Lysobacterales</taxon>
        <taxon>Lysobacteraceae</taxon>
        <taxon>Pseudoxanthomonas</taxon>
    </lineage>
</organism>